<gene>
    <name evidence="2" type="ORF">FEK29_07895</name>
</gene>
<proteinExistence type="predicted"/>
<evidence type="ECO:0000313" key="2">
    <source>
        <dbReference type="EMBL" id="TLF45298.1"/>
    </source>
</evidence>
<accession>A0A5R8M6T7</accession>
<keyword evidence="3" id="KW-1185">Reference proteome</keyword>
<dbReference type="Proteomes" id="UP000308382">
    <property type="component" value="Unassembled WGS sequence"/>
</dbReference>
<dbReference type="EMBL" id="VBUK01000003">
    <property type="protein sequence ID" value="TLF45298.1"/>
    <property type="molecule type" value="Genomic_DNA"/>
</dbReference>
<evidence type="ECO:0008006" key="4">
    <source>
        <dbReference type="Google" id="ProtNLM"/>
    </source>
</evidence>
<keyword evidence="1" id="KW-0732">Signal</keyword>
<sequence>MKGIFKLLLVFVLMIFNHSNSIAQTIIEKYEPVKNDSLRIGIGEEDFLPFIAKGYTLMLPKDKEINGILVFLEDAGYDNKNDNSKQMYRYASEKNFAIISVSSELPFDFYFSPTSIVSTHAVLREVFTEHKLPNENVFLIGSGLVGHRALKYIEFIKNGNYDFQLDIKGIVICNLTMDWTRKWYQHQRDIRINRINLWEPKFINFMLESYLKGTPETSPENYHYYSSYSYFDKKNRNIKFYKDYAVRAYIEPAIKYRLKKYVRTLYENNSTDMVGFLAELQLAGNENTELIVLHPENDTFQNKNTQTTWGAIDKNELMNWIYSKSFK</sequence>
<reference evidence="2 3" key="1">
    <citation type="journal article" date="2017" name="Int. J. Syst. Evol. Microbiol.">
        <title>Maripseudobacter aurantiacus gen. nov., sp. nov., a novel member of the family Flavobacteriaceae isolated from a sedimentation basin.</title>
        <authorList>
            <person name="Chen C."/>
            <person name="Su Y."/>
            <person name="Tao T."/>
            <person name="Fu G."/>
            <person name="Zhang C."/>
            <person name="Sun C."/>
            <person name="Zhang X."/>
            <person name="Wu M."/>
        </authorList>
    </citation>
    <scope>NUCLEOTIDE SEQUENCE [LARGE SCALE GENOMIC DNA]</scope>
    <source>
        <strain evidence="3">CDA4</strain>
    </source>
</reference>
<dbReference type="RefSeq" id="WP_138257883.1">
    <property type="nucleotide sequence ID" value="NZ_VBUK01000003.1"/>
</dbReference>
<evidence type="ECO:0000313" key="3">
    <source>
        <dbReference type="Proteomes" id="UP000308382"/>
    </source>
</evidence>
<protein>
    <recommendedName>
        <fullName evidence="4">Alpha/beta hydrolase</fullName>
    </recommendedName>
</protein>
<feature type="signal peptide" evidence="1">
    <location>
        <begin position="1"/>
        <end position="23"/>
    </location>
</feature>
<name>A0A5R8M6T7_9FLAO</name>
<comment type="caution">
    <text evidence="2">The sequence shown here is derived from an EMBL/GenBank/DDBJ whole genome shotgun (WGS) entry which is preliminary data.</text>
</comment>
<dbReference type="AlphaFoldDB" id="A0A5R8M6T7"/>
<organism evidence="2 3">
    <name type="scientific">Maribacter aurantiacus</name>
    <dbReference type="NCBI Taxonomy" id="1882343"/>
    <lineage>
        <taxon>Bacteria</taxon>
        <taxon>Pseudomonadati</taxon>
        <taxon>Bacteroidota</taxon>
        <taxon>Flavobacteriia</taxon>
        <taxon>Flavobacteriales</taxon>
        <taxon>Flavobacteriaceae</taxon>
        <taxon>Maribacter</taxon>
    </lineage>
</organism>
<dbReference type="OrthoDB" id="1186032at2"/>
<feature type="chain" id="PRO_5024434196" description="Alpha/beta hydrolase" evidence="1">
    <location>
        <begin position="24"/>
        <end position="327"/>
    </location>
</feature>
<evidence type="ECO:0000256" key="1">
    <source>
        <dbReference type="SAM" id="SignalP"/>
    </source>
</evidence>